<dbReference type="SMART" id="SM00490">
    <property type="entry name" value="HELICc"/>
    <property type="match status" value="1"/>
</dbReference>
<sequence>MAEDKRQNGPDCDFDKNVYDSGHTCNKFLLRTEFQERNNIVDNDALYPTLNDPNFSLKIAAKQEFNETQYDGTIHDVEERANILANMEFELSPHQMFVKNFLSLQTPYNSLLLFHGLGTGKTCSAIGICEEYRDYLRQSNQTTKIIIVASPTVQENFRIQLFNEQLLKMVNGEWTINNCVGGKLINEINPTHTKNISKEKIIQKVNKIINTYYEFVGYREFSNYIERKQTANVDFKKWSTEEQFTRMKRNLKLEFDNRLICIDEVHNIRSSDENENKRIANALTFLVKSASNMRLLFLSGTPMFNNYKEIIWLINIMNMNDRRGLIKVGDVFDAQGNFRKMKKGEYESGRDILIRKATGYVSFVRGENPYTFPYRIYPDTFAPDKTFNNISIPSENILGGKFIENSVDTITKTIFVTDIGDYQRMVYNGIMISHDSELKKDEKANDAENRLSYTKLQEPIQCLNISFPVNTSDLGDVSVEDAIGRGNIAIKQTIGHQGLQSTMDYIDDRSSDNMKKGDFVYKDWVQSGEHANFLSREKIGRYSSKMKNICDMIAKSKGVVLIYSQFLDGGLIPMALALEAMGITRYGEKRKSLFKTPPSEPVEYKTMQSMKAEGNKSSSARYAMITGDKRLSPSNISEILASTNDENKDGKMVKVILISMAGSEGVDLKFIRQVHILEPWYNMSRIEQIIGRAVRNNSHKLLSYSERNVMIFMYGTRLMDTDREAADVSVYRSAEFKAIQIGNVNRLLKEVSVDCFLNQSQANFDENTINQKVRQVLSNGDVLENYAVGDKNFSMVTDFMKDGMYKCANTMNVNSLDEIKVNNVTYDEKFIMANSQKIISKIKQLFKQKYFYLKDDLISQINYPKAYPLSQIYSALNSMIENEGEYLMDTYGRSGRLINIGDYYLFQPVELINPEITVFERSVPIQHKNDKIKIRMEIPSVMKDDLIRSQMPSNKNSIKNVVSDKPEDNLDKVTKIVKDMYDQYSTAVQYYTKPETLKPRDTLYKHVGVTMNKMKNSSIMSSIENEESKDTAMYQVLVEHLMDNISVKDKMSLFLYLQSNPDFSLGEEKEHLFVMRIRKYFDNKKYTFTNSSGSDFSVYIFFDPNVKSTLDNGIYYVSYNDTWKLAEYQDREDIKNYINDTWIPSVKDNIHSIFSFMSYGKTNANIADYKIKEMSHKRSTGSKCNDIATKKKKTDILKNIISQSFDKDTPDDNIETVMNDLKGGEKDFSMKEVCIFAEFISRYYENNLKGNKHWFFTYEQHVMLHHILNVV</sequence>
<dbReference type="InterPro" id="IPR027417">
    <property type="entry name" value="P-loop_NTPase"/>
</dbReference>
<dbReference type="Pfam" id="PF00271">
    <property type="entry name" value="Helicase_C"/>
    <property type="match status" value="1"/>
</dbReference>
<dbReference type="AlphaFoldDB" id="A0A6C0IK37"/>
<dbReference type="PANTHER" id="PTHR45629">
    <property type="entry name" value="SNF2/RAD54 FAMILY MEMBER"/>
    <property type="match status" value="1"/>
</dbReference>
<protein>
    <recommendedName>
        <fullName evidence="1">Helicase ATP-binding domain-containing protein</fullName>
    </recommendedName>
</protein>
<dbReference type="Gene3D" id="3.40.50.10810">
    <property type="entry name" value="Tandem AAA-ATPase domain"/>
    <property type="match status" value="1"/>
</dbReference>
<dbReference type="InterPro" id="IPR001650">
    <property type="entry name" value="Helicase_C-like"/>
</dbReference>
<reference evidence="2" key="1">
    <citation type="journal article" date="2020" name="Nature">
        <title>Giant virus diversity and host interactions through global metagenomics.</title>
        <authorList>
            <person name="Schulz F."/>
            <person name="Roux S."/>
            <person name="Paez-Espino D."/>
            <person name="Jungbluth S."/>
            <person name="Walsh D.A."/>
            <person name="Denef V.J."/>
            <person name="McMahon K.D."/>
            <person name="Konstantinidis K.T."/>
            <person name="Eloe-Fadrosh E.A."/>
            <person name="Kyrpides N.C."/>
            <person name="Woyke T."/>
        </authorList>
    </citation>
    <scope>NUCLEOTIDE SEQUENCE</scope>
    <source>
        <strain evidence="2">GVMAG-M-3300024252-29</strain>
    </source>
</reference>
<dbReference type="InterPro" id="IPR000330">
    <property type="entry name" value="SNF2_N"/>
</dbReference>
<dbReference type="Gene3D" id="3.40.50.300">
    <property type="entry name" value="P-loop containing nucleotide triphosphate hydrolases"/>
    <property type="match status" value="1"/>
</dbReference>
<evidence type="ECO:0000259" key="1">
    <source>
        <dbReference type="PROSITE" id="PS51192"/>
    </source>
</evidence>
<name>A0A6C0IK37_9ZZZZ</name>
<dbReference type="EMBL" id="MN740207">
    <property type="protein sequence ID" value="QHT93332.1"/>
    <property type="molecule type" value="Genomic_DNA"/>
</dbReference>
<dbReference type="InterPro" id="IPR050496">
    <property type="entry name" value="SNF2_RAD54_helicase_repair"/>
</dbReference>
<dbReference type="InterPro" id="IPR014001">
    <property type="entry name" value="Helicase_ATP-bd"/>
</dbReference>
<dbReference type="PANTHER" id="PTHR45629:SF7">
    <property type="entry name" value="DNA EXCISION REPAIR PROTEIN ERCC-6-RELATED"/>
    <property type="match status" value="1"/>
</dbReference>
<accession>A0A6C0IK37</accession>
<organism evidence="2">
    <name type="scientific">viral metagenome</name>
    <dbReference type="NCBI Taxonomy" id="1070528"/>
    <lineage>
        <taxon>unclassified sequences</taxon>
        <taxon>metagenomes</taxon>
        <taxon>organismal metagenomes</taxon>
    </lineage>
</organism>
<dbReference type="PROSITE" id="PS51192">
    <property type="entry name" value="HELICASE_ATP_BIND_1"/>
    <property type="match status" value="1"/>
</dbReference>
<dbReference type="SUPFAM" id="SSF52540">
    <property type="entry name" value="P-loop containing nucleoside triphosphate hydrolases"/>
    <property type="match status" value="2"/>
</dbReference>
<dbReference type="Pfam" id="PF00176">
    <property type="entry name" value="SNF2-rel_dom"/>
    <property type="match status" value="1"/>
</dbReference>
<evidence type="ECO:0000313" key="2">
    <source>
        <dbReference type="EMBL" id="QHT93332.1"/>
    </source>
</evidence>
<feature type="domain" description="Helicase ATP-binding" evidence="1">
    <location>
        <begin position="102"/>
        <end position="320"/>
    </location>
</feature>
<dbReference type="GO" id="GO:0005524">
    <property type="term" value="F:ATP binding"/>
    <property type="evidence" value="ECO:0007669"/>
    <property type="project" value="InterPro"/>
</dbReference>
<proteinExistence type="predicted"/>
<dbReference type="InterPro" id="IPR038718">
    <property type="entry name" value="SNF2-like_sf"/>
</dbReference>